<name>A0ABT4EWN3_9BACI</name>
<dbReference type="Proteomes" id="UP001527052">
    <property type="component" value="Unassembled WGS sequence"/>
</dbReference>
<reference evidence="1 2" key="1">
    <citation type="submission" date="2022-05" db="EMBL/GenBank/DDBJ databases">
        <title>Genome Sequencing of Bee-Associated Microbes.</title>
        <authorList>
            <person name="Dunlap C."/>
        </authorList>
    </citation>
    <scope>NUCLEOTIDE SEQUENCE [LARGE SCALE GENOMIC DNA]</scope>
    <source>
        <strain evidence="1 2">NRRL BD-083</strain>
    </source>
</reference>
<evidence type="ECO:0000313" key="1">
    <source>
        <dbReference type="EMBL" id="MCY9550025.1"/>
    </source>
</evidence>
<organism evidence="1 2">
    <name type="scientific">Lysinibacillus xylanilyticus</name>
    <dbReference type="NCBI Taxonomy" id="582475"/>
    <lineage>
        <taxon>Bacteria</taxon>
        <taxon>Bacillati</taxon>
        <taxon>Bacillota</taxon>
        <taxon>Bacilli</taxon>
        <taxon>Bacillales</taxon>
        <taxon>Bacillaceae</taxon>
        <taxon>Lysinibacillus</taxon>
    </lineage>
</organism>
<comment type="caution">
    <text evidence="1">The sequence shown here is derived from an EMBL/GenBank/DDBJ whole genome shotgun (WGS) entry which is preliminary data.</text>
</comment>
<accession>A0ABT4EWN3</accession>
<protein>
    <submittedName>
        <fullName evidence="1">Uncharacterized protein</fullName>
    </submittedName>
</protein>
<dbReference type="RefSeq" id="WP_268639902.1">
    <property type="nucleotide sequence ID" value="NZ_JAMDLZ010000073.1"/>
</dbReference>
<sequence length="65" mass="7589">MSRKIRIHNTDIEVELTGTEKEFYESALKRAEESGQVLRAKLTDYGTIYYTIGELNIDRAARLFY</sequence>
<gene>
    <name evidence="1" type="ORF">M5W82_24465</name>
</gene>
<keyword evidence="2" id="KW-1185">Reference proteome</keyword>
<evidence type="ECO:0000313" key="2">
    <source>
        <dbReference type="Proteomes" id="UP001527052"/>
    </source>
</evidence>
<dbReference type="EMBL" id="JAMDLZ010000073">
    <property type="protein sequence ID" value="MCY9550025.1"/>
    <property type="molecule type" value="Genomic_DNA"/>
</dbReference>
<proteinExistence type="predicted"/>